<sequence>MVAPRGGAVRWQGRASDFRRDQVRARGQWPAEVDVRRDPGSTARTREPASEEMVSMEALWRSFVDVLDAVEAPTYALLSTESGFPLRAHGYGARDLVAAVRAAGSTFDRRRADATVEGDVATLEVVSGVTQTVIATISSPRGRHLLAVTADEVSMPVLRAWTHHTATRFASILARADAPR</sequence>
<proteinExistence type="predicted"/>
<feature type="region of interest" description="Disordered" evidence="1">
    <location>
        <begin position="23"/>
        <end position="50"/>
    </location>
</feature>
<feature type="compositionally biased region" description="Basic and acidic residues" evidence="1">
    <location>
        <begin position="33"/>
        <end position="49"/>
    </location>
</feature>
<comment type="caution">
    <text evidence="2">The sequence shown here is derived from an EMBL/GenBank/DDBJ whole genome shotgun (WGS) entry which is preliminary data.</text>
</comment>
<organism evidence="2 3">
    <name type="scientific">Nocardioides potassii</name>
    <dbReference type="NCBI Taxonomy" id="2911371"/>
    <lineage>
        <taxon>Bacteria</taxon>
        <taxon>Bacillati</taxon>
        <taxon>Actinomycetota</taxon>
        <taxon>Actinomycetes</taxon>
        <taxon>Propionibacteriales</taxon>
        <taxon>Nocardioidaceae</taxon>
        <taxon>Nocardioides</taxon>
    </lineage>
</organism>
<dbReference type="EMBL" id="JAKJHZ010000011">
    <property type="protein sequence ID" value="MCF6379682.1"/>
    <property type="molecule type" value="Genomic_DNA"/>
</dbReference>
<evidence type="ECO:0000313" key="3">
    <source>
        <dbReference type="Proteomes" id="UP001201161"/>
    </source>
</evidence>
<gene>
    <name evidence="2" type="ORF">L2K70_18885</name>
</gene>
<accession>A0ABS9HET3</accession>
<evidence type="ECO:0008006" key="4">
    <source>
        <dbReference type="Google" id="ProtNLM"/>
    </source>
</evidence>
<protein>
    <recommendedName>
        <fullName evidence="4">Roadblock/LAMTOR2 domain-containing protein</fullName>
    </recommendedName>
</protein>
<evidence type="ECO:0000256" key="1">
    <source>
        <dbReference type="SAM" id="MobiDB-lite"/>
    </source>
</evidence>
<name>A0ABS9HET3_9ACTN</name>
<dbReference type="RefSeq" id="WP_236404848.1">
    <property type="nucleotide sequence ID" value="NZ_JAKJHZ010000011.1"/>
</dbReference>
<reference evidence="2 3" key="1">
    <citation type="submission" date="2022-01" db="EMBL/GenBank/DDBJ databases">
        <title>Nocardioides sp. nov., an actinomycete isolated from mining soil.</title>
        <authorList>
            <person name="Liu L."/>
        </authorList>
    </citation>
    <scope>NUCLEOTIDE SEQUENCE [LARGE SCALE GENOMIC DNA]</scope>
    <source>
        <strain evidence="2 3">KLBMP 9356</strain>
    </source>
</reference>
<keyword evidence="3" id="KW-1185">Reference proteome</keyword>
<dbReference type="Proteomes" id="UP001201161">
    <property type="component" value="Unassembled WGS sequence"/>
</dbReference>
<evidence type="ECO:0000313" key="2">
    <source>
        <dbReference type="EMBL" id="MCF6379682.1"/>
    </source>
</evidence>